<sequence length="58" mass="6865">MTAHAPQRMRLHPQVIKLTWNRFREAKVDLFASHEFYLCQLYYSLTEAPLGIYALTHS</sequence>
<organism evidence="1 2">
    <name type="scientific">Labeo rohita</name>
    <name type="common">Indian major carp</name>
    <name type="synonym">Cyprinus rohita</name>
    <dbReference type="NCBI Taxonomy" id="84645"/>
    <lineage>
        <taxon>Eukaryota</taxon>
        <taxon>Metazoa</taxon>
        <taxon>Chordata</taxon>
        <taxon>Craniata</taxon>
        <taxon>Vertebrata</taxon>
        <taxon>Euteleostomi</taxon>
        <taxon>Actinopterygii</taxon>
        <taxon>Neopterygii</taxon>
        <taxon>Teleostei</taxon>
        <taxon>Ostariophysi</taxon>
        <taxon>Cypriniformes</taxon>
        <taxon>Cyprinidae</taxon>
        <taxon>Labeoninae</taxon>
        <taxon>Labeonini</taxon>
        <taxon>Labeo</taxon>
    </lineage>
</organism>
<dbReference type="Proteomes" id="UP000830375">
    <property type="component" value="Unassembled WGS sequence"/>
</dbReference>
<proteinExistence type="predicted"/>
<accession>A0ABQ8M6P8</accession>
<reference evidence="1 2" key="1">
    <citation type="submission" date="2022-01" db="EMBL/GenBank/DDBJ databases">
        <title>A high-quality chromosome-level genome assembly of rohu carp, Labeo rohita.</title>
        <authorList>
            <person name="Arick M.A. II"/>
            <person name="Hsu C.-Y."/>
            <person name="Magbanua Z."/>
            <person name="Pechanova O."/>
            <person name="Grover C."/>
            <person name="Miller E."/>
            <person name="Thrash A."/>
            <person name="Ezzel L."/>
            <person name="Alam S."/>
            <person name="Benzie J."/>
            <person name="Hamilton M."/>
            <person name="Karsi A."/>
            <person name="Lawrence M.L."/>
            <person name="Peterson D.G."/>
        </authorList>
    </citation>
    <scope>NUCLEOTIDE SEQUENCE [LARGE SCALE GENOMIC DNA]</scope>
    <source>
        <strain evidence="2">BAU-BD-2019</strain>
        <tissue evidence="1">Blood</tissue>
    </source>
</reference>
<protein>
    <submittedName>
        <fullName evidence="1">Uncharacterized protein</fullName>
    </submittedName>
</protein>
<gene>
    <name evidence="1" type="ORF">H4Q32_016661</name>
</gene>
<name>A0ABQ8M6P8_LABRO</name>
<evidence type="ECO:0000313" key="2">
    <source>
        <dbReference type="Proteomes" id="UP000830375"/>
    </source>
</evidence>
<comment type="caution">
    <text evidence="1">The sequence shown here is derived from an EMBL/GenBank/DDBJ whole genome shotgun (WGS) entry which is preliminary data.</text>
</comment>
<keyword evidence="2" id="KW-1185">Reference proteome</keyword>
<dbReference type="EMBL" id="JACTAM010000012">
    <property type="protein sequence ID" value="KAI2658566.1"/>
    <property type="molecule type" value="Genomic_DNA"/>
</dbReference>
<evidence type="ECO:0000313" key="1">
    <source>
        <dbReference type="EMBL" id="KAI2658566.1"/>
    </source>
</evidence>